<dbReference type="AlphaFoldDB" id="A0A0A9GDV0"/>
<dbReference type="EMBL" id="GBRH01179033">
    <property type="protein sequence ID" value="JAE18863.1"/>
    <property type="molecule type" value="Transcribed_RNA"/>
</dbReference>
<organism evidence="1">
    <name type="scientific">Arundo donax</name>
    <name type="common">Giant reed</name>
    <name type="synonym">Donax arundinaceus</name>
    <dbReference type="NCBI Taxonomy" id="35708"/>
    <lineage>
        <taxon>Eukaryota</taxon>
        <taxon>Viridiplantae</taxon>
        <taxon>Streptophyta</taxon>
        <taxon>Embryophyta</taxon>
        <taxon>Tracheophyta</taxon>
        <taxon>Spermatophyta</taxon>
        <taxon>Magnoliopsida</taxon>
        <taxon>Liliopsida</taxon>
        <taxon>Poales</taxon>
        <taxon>Poaceae</taxon>
        <taxon>PACMAD clade</taxon>
        <taxon>Arundinoideae</taxon>
        <taxon>Arundineae</taxon>
        <taxon>Arundo</taxon>
    </lineage>
</organism>
<name>A0A0A9GDV0_ARUDO</name>
<protein>
    <submittedName>
        <fullName evidence="1">Uncharacterized protein</fullName>
    </submittedName>
</protein>
<proteinExistence type="predicted"/>
<sequence>MLTETELCANDYIYSLENSIFPLAQ</sequence>
<reference evidence="1" key="1">
    <citation type="submission" date="2014-09" db="EMBL/GenBank/DDBJ databases">
        <authorList>
            <person name="Magalhaes I.L.F."/>
            <person name="Oliveira U."/>
            <person name="Santos F.R."/>
            <person name="Vidigal T.H.D.A."/>
            <person name="Brescovit A.D."/>
            <person name="Santos A.J."/>
        </authorList>
    </citation>
    <scope>NUCLEOTIDE SEQUENCE</scope>
    <source>
        <tissue evidence="1">Shoot tissue taken approximately 20 cm above the soil surface</tissue>
    </source>
</reference>
<accession>A0A0A9GDV0</accession>
<evidence type="ECO:0000313" key="1">
    <source>
        <dbReference type="EMBL" id="JAE18863.1"/>
    </source>
</evidence>
<reference evidence="1" key="2">
    <citation type="journal article" date="2015" name="Data Brief">
        <title>Shoot transcriptome of the giant reed, Arundo donax.</title>
        <authorList>
            <person name="Barrero R.A."/>
            <person name="Guerrero F.D."/>
            <person name="Moolhuijzen P."/>
            <person name="Goolsby J.A."/>
            <person name="Tidwell J."/>
            <person name="Bellgard S.E."/>
            <person name="Bellgard M.I."/>
        </authorList>
    </citation>
    <scope>NUCLEOTIDE SEQUENCE</scope>
    <source>
        <tissue evidence="1">Shoot tissue taken approximately 20 cm above the soil surface</tissue>
    </source>
</reference>